<feature type="domain" description="2EXR" evidence="1">
    <location>
        <begin position="70"/>
        <end position="156"/>
    </location>
</feature>
<evidence type="ECO:0000313" key="2">
    <source>
        <dbReference type="EMBL" id="RFN46978.1"/>
    </source>
</evidence>
<dbReference type="EMBL" id="PXXK01000277">
    <property type="protein sequence ID" value="RFN46978.1"/>
    <property type="molecule type" value="Genomic_DNA"/>
</dbReference>
<dbReference type="PANTHER" id="PTHR35910">
    <property type="entry name" value="2EXR DOMAIN-CONTAINING PROTEIN"/>
    <property type="match status" value="1"/>
</dbReference>
<dbReference type="PANTHER" id="PTHR35910:SF1">
    <property type="entry name" value="2EXR DOMAIN-CONTAINING PROTEIN"/>
    <property type="match status" value="1"/>
</dbReference>
<proteinExistence type="predicted"/>
<gene>
    <name evidence="2" type="ORF">FIE12Z_8807</name>
</gene>
<organism evidence="2 3">
    <name type="scientific">Fusarium flagelliforme</name>
    <dbReference type="NCBI Taxonomy" id="2675880"/>
    <lineage>
        <taxon>Eukaryota</taxon>
        <taxon>Fungi</taxon>
        <taxon>Dikarya</taxon>
        <taxon>Ascomycota</taxon>
        <taxon>Pezizomycotina</taxon>
        <taxon>Sordariomycetes</taxon>
        <taxon>Hypocreomycetidae</taxon>
        <taxon>Hypocreales</taxon>
        <taxon>Nectriaceae</taxon>
        <taxon>Fusarium</taxon>
        <taxon>Fusarium incarnatum-equiseti species complex</taxon>
    </lineage>
</organism>
<dbReference type="OrthoDB" id="3561261at2759"/>
<keyword evidence="3" id="KW-1185">Reference proteome</keyword>
<dbReference type="Pfam" id="PF20150">
    <property type="entry name" value="2EXR"/>
    <property type="match status" value="1"/>
</dbReference>
<name>A0A395MGC9_9HYPO</name>
<reference evidence="2 3" key="1">
    <citation type="journal article" date="2018" name="PLoS Pathog.">
        <title>Evolution of structural diversity of trichothecenes, a family of toxins produced by plant pathogenic and entomopathogenic fungi.</title>
        <authorList>
            <person name="Proctor R.H."/>
            <person name="McCormick S.P."/>
            <person name="Kim H.S."/>
            <person name="Cardoza R.E."/>
            <person name="Stanley A.M."/>
            <person name="Lindo L."/>
            <person name="Kelly A."/>
            <person name="Brown D.W."/>
            <person name="Lee T."/>
            <person name="Vaughan M.M."/>
            <person name="Alexander N.J."/>
            <person name="Busman M."/>
            <person name="Gutierrez S."/>
        </authorList>
    </citation>
    <scope>NUCLEOTIDE SEQUENCE [LARGE SCALE GENOMIC DNA]</scope>
    <source>
        <strain evidence="2 3">NRRL 13405</strain>
    </source>
</reference>
<dbReference type="AlphaFoldDB" id="A0A395MGC9"/>
<evidence type="ECO:0000259" key="1">
    <source>
        <dbReference type="Pfam" id="PF20150"/>
    </source>
</evidence>
<dbReference type="Proteomes" id="UP000265631">
    <property type="component" value="Unassembled WGS sequence"/>
</dbReference>
<dbReference type="InterPro" id="IPR045518">
    <property type="entry name" value="2EXR"/>
</dbReference>
<accession>A0A395MGC9</accession>
<evidence type="ECO:0000313" key="3">
    <source>
        <dbReference type="Proteomes" id="UP000265631"/>
    </source>
</evidence>
<sequence>MESSSPPETSSISEAMMSSFEKLQSQLPAGTLKMSFTTPEGRQVLALKAQLDNAGAQAVVPPTLRPATTFHGFKKLPSEIQDMIWKLSFRQPRIFRVCDLAEDQGAQPVVVSHKPLSSGQACRRSRLLYRRETRCAFGIRGGIRKSLRVSPYYDTLYWDMDMSQGLPFYSTHGFENVALNLPQNFQSIKEVFAEMNHYSYPYFEIKNLIFVVKSKSLPKTDVTFFDMGDNYRETMYFNNVDYTWKVLKKETKAMLQSWSGLSDSVEIRAVEVAPIRPQDY</sequence>
<protein>
    <recommendedName>
        <fullName evidence="1">2EXR domain-containing protein</fullName>
    </recommendedName>
</protein>
<comment type="caution">
    <text evidence="2">The sequence shown here is derived from an EMBL/GenBank/DDBJ whole genome shotgun (WGS) entry which is preliminary data.</text>
</comment>